<dbReference type="SUPFAM" id="SSF51735">
    <property type="entry name" value="NAD(P)-binding Rossmann-fold domains"/>
    <property type="match status" value="1"/>
</dbReference>
<dbReference type="Pfam" id="PF05368">
    <property type="entry name" value="NmrA"/>
    <property type="match status" value="1"/>
</dbReference>
<keyword evidence="4" id="KW-1185">Reference proteome</keyword>
<feature type="region of interest" description="Disordered" evidence="1">
    <location>
        <begin position="88"/>
        <end position="114"/>
    </location>
</feature>
<feature type="region of interest" description="Disordered" evidence="1">
    <location>
        <begin position="142"/>
        <end position="161"/>
    </location>
</feature>
<dbReference type="Gene3D" id="3.40.50.720">
    <property type="entry name" value="NAD(P)-binding Rossmann-like Domain"/>
    <property type="match status" value="1"/>
</dbReference>
<gene>
    <name evidence="3" type="ORF">FB45DRAFT_863147</name>
</gene>
<feature type="domain" description="NmrA-like" evidence="2">
    <location>
        <begin position="277"/>
        <end position="351"/>
    </location>
</feature>
<evidence type="ECO:0000313" key="4">
    <source>
        <dbReference type="Proteomes" id="UP001221142"/>
    </source>
</evidence>
<comment type="caution">
    <text evidence="3">The sequence shown here is derived from an EMBL/GenBank/DDBJ whole genome shotgun (WGS) entry which is preliminary data.</text>
</comment>
<name>A0AAD7FTH7_9AGAR</name>
<accession>A0AAD7FTH7</accession>
<evidence type="ECO:0000259" key="2">
    <source>
        <dbReference type="Pfam" id="PF05368"/>
    </source>
</evidence>
<dbReference type="InterPro" id="IPR036291">
    <property type="entry name" value="NAD(P)-bd_dom_sf"/>
</dbReference>
<evidence type="ECO:0000256" key="1">
    <source>
        <dbReference type="SAM" id="MobiDB-lite"/>
    </source>
</evidence>
<protein>
    <recommendedName>
        <fullName evidence="2">NmrA-like domain-containing protein</fullName>
    </recommendedName>
</protein>
<proteinExistence type="predicted"/>
<evidence type="ECO:0000313" key="3">
    <source>
        <dbReference type="EMBL" id="KAJ7642091.1"/>
    </source>
</evidence>
<dbReference type="AlphaFoldDB" id="A0AAD7FTH7"/>
<feature type="compositionally biased region" description="Polar residues" evidence="1">
    <location>
        <begin position="95"/>
        <end position="108"/>
    </location>
</feature>
<sequence length="427" mass="47571">MGKSHFSGPVSTQRAPMDRDGKFRFSVQIPRGRRIRQNGPRTQAENAAHSISDGEGCMNAYSARDNGYVAPGDIIFCKGCPGEDGDEANAGLVNPNENTRQSPRSPSEPSVGWDTEVGGREVVGDHPEAYAFTSQLRATQRRTPPYIPKGNTKRTETRPDTATSVVGLRSSPVLCSATREQTNLASQDDVEMDADRLMLDAPESGKRNQEGGKRRLETLECGRMSGDRVDWWRRKECRVINQVTRWSVTALVLNLPLTVISKIQASRSSSGRCLVVFKDEVTQRRNIAGTAKEVGRIKFIVFTSLPSIKQISGKYANCLQYESKPAIKERIQATGIPHAFLHLGAFLESYWKCGHPSLLLLTFPLTSARLRFGLLNKTPTGFPYVTSLCAACRPKDARKDFERKIQFPGPYGRRRQRFTDDKFMNTP</sequence>
<dbReference type="InterPro" id="IPR008030">
    <property type="entry name" value="NmrA-like"/>
</dbReference>
<dbReference type="Proteomes" id="UP001221142">
    <property type="component" value="Unassembled WGS sequence"/>
</dbReference>
<reference evidence="3" key="1">
    <citation type="submission" date="2023-03" db="EMBL/GenBank/DDBJ databases">
        <title>Massive genome expansion in bonnet fungi (Mycena s.s.) driven by repeated elements and novel gene families across ecological guilds.</title>
        <authorList>
            <consortium name="Lawrence Berkeley National Laboratory"/>
            <person name="Harder C.B."/>
            <person name="Miyauchi S."/>
            <person name="Viragh M."/>
            <person name="Kuo A."/>
            <person name="Thoen E."/>
            <person name="Andreopoulos B."/>
            <person name="Lu D."/>
            <person name="Skrede I."/>
            <person name="Drula E."/>
            <person name="Henrissat B."/>
            <person name="Morin E."/>
            <person name="Kohler A."/>
            <person name="Barry K."/>
            <person name="LaButti K."/>
            <person name="Morin E."/>
            <person name="Salamov A."/>
            <person name="Lipzen A."/>
            <person name="Mereny Z."/>
            <person name="Hegedus B."/>
            <person name="Baldrian P."/>
            <person name="Stursova M."/>
            <person name="Weitz H."/>
            <person name="Taylor A."/>
            <person name="Grigoriev I.V."/>
            <person name="Nagy L.G."/>
            <person name="Martin F."/>
            <person name="Kauserud H."/>
        </authorList>
    </citation>
    <scope>NUCLEOTIDE SEQUENCE</scope>
    <source>
        <strain evidence="3">9284</strain>
    </source>
</reference>
<organism evidence="3 4">
    <name type="scientific">Roridomyces roridus</name>
    <dbReference type="NCBI Taxonomy" id="1738132"/>
    <lineage>
        <taxon>Eukaryota</taxon>
        <taxon>Fungi</taxon>
        <taxon>Dikarya</taxon>
        <taxon>Basidiomycota</taxon>
        <taxon>Agaricomycotina</taxon>
        <taxon>Agaricomycetes</taxon>
        <taxon>Agaricomycetidae</taxon>
        <taxon>Agaricales</taxon>
        <taxon>Marasmiineae</taxon>
        <taxon>Mycenaceae</taxon>
        <taxon>Roridomyces</taxon>
    </lineage>
</organism>
<feature type="region of interest" description="Disordered" evidence="1">
    <location>
        <begin position="1"/>
        <end position="21"/>
    </location>
</feature>
<dbReference type="EMBL" id="JARKIF010000004">
    <property type="protein sequence ID" value="KAJ7642091.1"/>
    <property type="molecule type" value="Genomic_DNA"/>
</dbReference>